<protein>
    <recommendedName>
        <fullName evidence="4">Secreted protein</fullName>
    </recommendedName>
</protein>
<dbReference type="Proteomes" id="UP000320672">
    <property type="component" value="Chromosome"/>
</dbReference>
<accession>A0A517MCF2</accession>
<feature type="chain" id="PRO_5021910553" description="Secreted protein" evidence="1">
    <location>
        <begin position="21"/>
        <end position="176"/>
    </location>
</feature>
<sequence precursor="true">MPFRRPLPALRMLAHRVVSASLFGLAELACWNVSCFKGECHVLARLCRPLSPSPSPPKQAFGSQSIELAGEPLIQYRTCFKQACFEGEGSQILGLLFLCLPVLSCPEQKATLARSPAIKRFGRPQGFRSHSRTARAVPLPKVRTASGTPSLLHSFTPCLRVSVSPASASINPVTLT</sequence>
<proteinExistence type="predicted"/>
<gene>
    <name evidence="2" type="ORF">FF011L_13160</name>
</gene>
<evidence type="ECO:0000313" key="2">
    <source>
        <dbReference type="EMBL" id="QDS92569.1"/>
    </source>
</evidence>
<organism evidence="2 3">
    <name type="scientific">Roseimaritima multifibrata</name>
    <dbReference type="NCBI Taxonomy" id="1930274"/>
    <lineage>
        <taxon>Bacteria</taxon>
        <taxon>Pseudomonadati</taxon>
        <taxon>Planctomycetota</taxon>
        <taxon>Planctomycetia</taxon>
        <taxon>Pirellulales</taxon>
        <taxon>Pirellulaceae</taxon>
        <taxon>Roseimaritima</taxon>
    </lineage>
</organism>
<feature type="signal peptide" evidence="1">
    <location>
        <begin position="1"/>
        <end position="20"/>
    </location>
</feature>
<reference evidence="2 3" key="1">
    <citation type="submission" date="2019-02" db="EMBL/GenBank/DDBJ databases">
        <title>Deep-cultivation of Planctomycetes and their phenomic and genomic characterization uncovers novel biology.</title>
        <authorList>
            <person name="Wiegand S."/>
            <person name="Jogler M."/>
            <person name="Boedeker C."/>
            <person name="Pinto D."/>
            <person name="Vollmers J."/>
            <person name="Rivas-Marin E."/>
            <person name="Kohn T."/>
            <person name="Peeters S.H."/>
            <person name="Heuer A."/>
            <person name="Rast P."/>
            <person name="Oberbeckmann S."/>
            <person name="Bunk B."/>
            <person name="Jeske O."/>
            <person name="Meyerdierks A."/>
            <person name="Storesund J.E."/>
            <person name="Kallscheuer N."/>
            <person name="Luecker S."/>
            <person name="Lage O.M."/>
            <person name="Pohl T."/>
            <person name="Merkel B.J."/>
            <person name="Hornburger P."/>
            <person name="Mueller R.-W."/>
            <person name="Bruemmer F."/>
            <person name="Labrenz M."/>
            <person name="Spormann A.M."/>
            <person name="Op den Camp H."/>
            <person name="Overmann J."/>
            <person name="Amann R."/>
            <person name="Jetten M.S.M."/>
            <person name="Mascher T."/>
            <person name="Medema M.H."/>
            <person name="Devos D.P."/>
            <person name="Kaster A.-K."/>
            <person name="Ovreas L."/>
            <person name="Rohde M."/>
            <person name="Galperin M.Y."/>
            <person name="Jogler C."/>
        </authorList>
    </citation>
    <scope>NUCLEOTIDE SEQUENCE [LARGE SCALE GENOMIC DNA]</scope>
    <source>
        <strain evidence="2 3">FF011L</strain>
    </source>
</reference>
<dbReference type="AlphaFoldDB" id="A0A517MCF2"/>
<evidence type="ECO:0000313" key="3">
    <source>
        <dbReference type="Proteomes" id="UP000320672"/>
    </source>
</evidence>
<dbReference type="KEGG" id="rml:FF011L_13160"/>
<keyword evidence="1" id="KW-0732">Signal</keyword>
<keyword evidence="3" id="KW-1185">Reference proteome</keyword>
<evidence type="ECO:0000256" key="1">
    <source>
        <dbReference type="SAM" id="SignalP"/>
    </source>
</evidence>
<name>A0A517MCF2_9BACT</name>
<dbReference type="EMBL" id="CP036262">
    <property type="protein sequence ID" value="QDS92569.1"/>
    <property type="molecule type" value="Genomic_DNA"/>
</dbReference>
<evidence type="ECO:0008006" key="4">
    <source>
        <dbReference type="Google" id="ProtNLM"/>
    </source>
</evidence>